<sequence length="369" mass="42096">MGDENLSGNFDGIKTQKFGVEIECTGLTRNAAARAIGRVFDSVPEHFGGSYDKYHICDSKDRKWAVVYDSSIRRVDKNGGNASREYAVEIVTPVLEYSDIPLLQEIVRAVRSADGVTGAQYNCGIHIHVDGAPYTAQSLRNLVNIFASKENFLFDMLQVSPMRETYCQKVDRDFLEMLNKEKPKTIEAIQKLWYRGDMDEVHHHYSSTRYKACNLHSFFANGHWKMRACNSSLHAGVIRSYVTLALAISNAALTKKFCSPHISESDNLRYSARVWLINLGLNGEEFRNCRKHLISHLDGCISWRHPEDAIAQRERLKEERIAAHEHPVSEVLEQCESLPDEVEQAAVDDFEEDYEQEEFEESMDFSISM</sequence>
<evidence type="ECO:0008006" key="3">
    <source>
        <dbReference type="Google" id="ProtNLM"/>
    </source>
</evidence>
<dbReference type="PANTHER" id="PTHR36847:SF1">
    <property type="entry name" value="AMIDOLIGASE ENZYME"/>
    <property type="match status" value="1"/>
</dbReference>
<protein>
    <recommendedName>
        <fullName evidence="3">Amidoligase enzyme</fullName>
    </recommendedName>
</protein>
<dbReference type="Pfam" id="PF12224">
    <property type="entry name" value="Amidoligase_2"/>
    <property type="match status" value="1"/>
</dbReference>
<dbReference type="eggNOG" id="ENOG502Z7YI">
    <property type="taxonomic scope" value="Bacteria"/>
</dbReference>
<dbReference type="PANTHER" id="PTHR36847">
    <property type="entry name" value="AMIDOLIGASE ENZYME"/>
    <property type="match status" value="1"/>
</dbReference>
<gene>
    <name evidence="1" type="ORF">RUMCAL_00173</name>
</gene>
<dbReference type="AlphaFoldDB" id="U2KZ43"/>
<dbReference type="EMBL" id="AWVF01000026">
    <property type="protein sequence ID" value="ERJ97390.1"/>
    <property type="molecule type" value="Genomic_DNA"/>
</dbReference>
<keyword evidence="2" id="KW-1185">Reference proteome</keyword>
<dbReference type="OrthoDB" id="5380364at2"/>
<evidence type="ECO:0000313" key="2">
    <source>
        <dbReference type="Proteomes" id="UP000016662"/>
    </source>
</evidence>
<dbReference type="Proteomes" id="UP000016662">
    <property type="component" value="Unassembled WGS sequence"/>
</dbReference>
<dbReference type="RefSeq" id="WP_021681509.1">
    <property type="nucleotide sequence ID" value="NZ_KI260355.1"/>
</dbReference>
<evidence type="ECO:0000313" key="1">
    <source>
        <dbReference type="EMBL" id="ERJ97390.1"/>
    </source>
</evidence>
<name>U2KZ43_9FIRM</name>
<dbReference type="InterPro" id="IPR022025">
    <property type="entry name" value="Amidoligase_2"/>
</dbReference>
<dbReference type="STRING" id="411473.RUMCAL_00173"/>
<organism evidence="1 2">
    <name type="scientific">Ruminococcus callidus ATCC 27760</name>
    <dbReference type="NCBI Taxonomy" id="411473"/>
    <lineage>
        <taxon>Bacteria</taxon>
        <taxon>Bacillati</taxon>
        <taxon>Bacillota</taxon>
        <taxon>Clostridia</taxon>
        <taxon>Eubacteriales</taxon>
        <taxon>Oscillospiraceae</taxon>
        <taxon>Ruminococcus</taxon>
    </lineage>
</organism>
<proteinExistence type="predicted"/>
<dbReference type="HOGENOM" id="CLU_055819_0_0_9"/>
<comment type="caution">
    <text evidence="1">The sequence shown here is derived from an EMBL/GenBank/DDBJ whole genome shotgun (WGS) entry which is preliminary data.</text>
</comment>
<dbReference type="PATRIC" id="fig|411473.3.peg.153"/>
<accession>U2KZ43</accession>
<reference evidence="1 2" key="1">
    <citation type="submission" date="2013-07" db="EMBL/GenBank/DDBJ databases">
        <authorList>
            <person name="Weinstock G."/>
            <person name="Sodergren E."/>
            <person name="Wylie T."/>
            <person name="Fulton L."/>
            <person name="Fulton R."/>
            <person name="Fronick C."/>
            <person name="O'Laughlin M."/>
            <person name="Godfrey J."/>
            <person name="Miner T."/>
            <person name="Herter B."/>
            <person name="Appelbaum E."/>
            <person name="Cordes M."/>
            <person name="Lek S."/>
            <person name="Wollam A."/>
            <person name="Pepin K.H."/>
            <person name="Palsikar V.B."/>
            <person name="Mitreva M."/>
            <person name="Wilson R.K."/>
        </authorList>
    </citation>
    <scope>NUCLEOTIDE SEQUENCE [LARGE SCALE GENOMIC DNA]</scope>
    <source>
        <strain evidence="1 2">ATCC 27760</strain>
    </source>
</reference>